<sequence>MNRVKCLAVSFVFFSIVGITSCRLDFSKSDDNDREESRKPNIIYILADDAGYGDLSCYGQNRFNTPNLDKLAENGIRFTQHYAGSTVCAPSRSSLLTGQHTGHTPIRGNLEVEPEGQHPLSASSLTIAEIMKQAGYVTGAFGKWGLGYPGSEGDPNKQGFDEFFGYNCQRMAHRYYPSYLWHNQERVQMPGNDWKNTVTYAQDVIQDVTLKFIEDQKDTAFFAFVPIVIPHAELIVPYDSIYAKFEHRFKEIPYVGTQGADYGEDLNISNYCSQPKPRAVFASMMYRMDVYVGQIVNRLKELGIDKNTVVMFASDNGPHREGGADPDFFNSNGGLKGYKRDLYEGGIRSPFIVSWPGTIEPGTISDHISAFWDVLPTCADLVGVQTPEEIDGISFLPELLGQEQARHKYLYWEFQEKGGSMAVRLGNWKGVAYHSSQQDKTKFELFDLSNDEKERINMADQRPDIVKEMIQIMNTERTETEEYCSNLPKLIEHTEKSKE</sequence>
<dbReference type="RefSeq" id="WP_171597022.1">
    <property type="nucleotide sequence ID" value="NZ_RZNH01000041.1"/>
</dbReference>
<dbReference type="Gene3D" id="3.40.720.10">
    <property type="entry name" value="Alkaline Phosphatase, subunit A"/>
    <property type="match status" value="1"/>
</dbReference>
<dbReference type="InterPro" id="IPR000917">
    <property type="entry name" value="Sulfatase_N"/>
</dbReference>
<dbReference type="Pfam" id="PF00884">
    <property type="entry name" value="Sulfatase"/>
    <property type="match status" value="1"/>
</dbReference>
<dbReference type="InterPro" id="IPR017850">
    <property type="entry name" value="Alkaline_phosphatase_core_sf"/>
</dbReference>
<dbReference type="Proteomes" id="UP000732105">
    <property type="component" value="Unassembled WGS sequence"/>
</dbReference>
<dbReference type="PANTHER" id="PTHR43751">
    <property type="entry name" value="SULFATASE"/>
    <property type="match status" value="1"/>
</dbReference>
<proteinExistence type="predicted"/>
<dbReference type="PROSITE" id="PS51257">
    <property type="entry name" value="PROKAR_LIPOPROTEIN"/>
    <property type="match status" value="1"/>
</dbReference>
<dbReference type="Gene3D" id="3.30.1120.10">
    <property type="match status" value="1"/>
</dbReference>
<gene>
    <name evidence="2" type="ORF">ELS83_18370</name>
</gene>
<dbReference type="CDD" id="cd16145">
    <property type="entry name" value="ARS_like"/>
    <property type="match status" value="1"/>
</dbReference>
<keyword evidence="3" id="KW-1185">Reference proteome</keyword>
<protein>
    <submittedName>
        <fullName evidence="2">Arylsulfatase</fullName>
    </submittedName>
</protein>
<evidence type="ECO:0000313" key="3">
    <source>
        <dbReference type="Proteomes" id="UP000732105"/>
    </source>
</evidence>
<reference evidence="2 3" key="1">
    <citation type="submission" date="2018-12" db="EMBL/GenBank/DDBJ databases">
        <title>Marinifilum JC070 sp. nov., a marine bacterium isolated from Yongle Blue Hole in the South China Sea.</title>
        <authorList>
            <person name="Fu T."/>
        </authorList>
    </citation>
    <scope>NUCLEOTIDE SEQUENCE [LARGE SCALE GENOMIC DNA]</scope>
    <source>
        <strain evidence="2 3">JC070</strain>
    </source>
</reference>
<accession>A0ABX1X044</accession>
<name>A0ABX1X044_9BACT</name>
<dbReference type="EMBL" id="RZNH01000041">
    <property type="protein sequence ID" value="NOU61766.1"/>
    <property type="molecule type" value="Genomic_DNA"/>
</dbReference>
<dbReference type="PANTHER" id="PTHR43751:SF3">
    <property type="entry name" value="SULFATASE N-TERMINAL DOMAIN-CONTAINING PROTEIN"/>
    <property type="match status" value="1"/>
</dbReference>
<dbReference type="SUPFAM" id="SSF53649">
    <property type="entry name" value="Alkaline phosphatase-like"/>
    <property type="match status" value="1"/>
</dbReference>
<organism evidence="2 3">
    <name type="scientific">Marinifilum caeruleilacunae</name>
    <dbReference type="NCBI Taxonomy" id="2499076"/>
    <lineage>
        <taxon>Bacteria</taxon>
        <taxon>Pseudomonadati</taxon>
        <taxon>Bacteroidota</taxon>
        <taxon>Bacteroidia</taxon>
        <taxon>Marinilabiliales</taxon>
        <taxon>Marinifilaceae</taxon>
    </lineage>
</organism>
<dbReference type="InterPro" id="IPR052701">
    <property type="entry name" value="GAG_Ulvan_Degrading_Sulfatases"/>
</dbReference>
<evidence type="ECO:0000259" key="1">
    <source>
        <dbReference type="Pfam" id="PF00884"/>
    </source>
</evidence>
<comment type="caution">
    <text evidence="2">The sequence shown here is derived from an EMBL/GenBank/DDBJ whole genome shotgun (WGS) entry which is preliminary data.</text>
</comment>
<feature type="domain" description="Sulfatase N-terminal" evidence="1">
    <location>
        <begin position="40"/>
        <end position="384"/>
    </location>
</feature>
<evidence type="ECO:0000313" key="2">
    <source>
        <dbReference type="EMBL" id="NOU61766.1"/>
    </source>
</evidence>